<keyword evidence="1" id="KW-0472">Membrane</keyword>
<keyword evidence="1" id="KW-0812">Transmembrane</keyword>
<dbReference type="AlphaFoldDB" id="A0AAE9ZTZ4"/>
<sequence length="221" mass="22965">MFENRTPPGIILGGFGLAAIAGMVNAVGFLGAYHQAFSHLSGTATHFAADLAQGHATRAALAGLLLISFLLGATTSGLIIRDSHLQPGRRYGVALVIEGLILFAAVPLLQRHLMLGGALAAAACGLQNAMATTYSGAIVRTTHVTGIVTDLGLALSHRLRRSPGRAGRTRLLAALLAGFLVGGSIGASLFDVLNYRTLWVPATVTIVAGCTHVVMRQFKFV</sequence>
<dbReference type="KEGG" id="slom:PXH66_11835"/>
<dbReference type="RefSeq" id="WP_330931698.1">
    <property type="nucleotide sequence ID" value="NZ_CP119075.1"/>
</dbReference>
<dbReference type="PANTHER" id="PTHR37314">
    <property type="entry name" value="SLR0142 PROTEIN"/>
    <property type="match status" value="1"/>
</dbReference>
<dbReference type="EMBL" id="CP119075">
    <property type="protein sequence ID" value="WED63024.1"/>
    <property type="molecule type" value="Genomic_DNA"/>
</dbReference>
<evidence type="ECO:0000256" key="1">
    <source>
        <dbReference type="SAM" id="Phobius"/>
    </source>
</evidence>
<keyword evidence="3" id="KW-1185">Reference proteome</keyword>
<organism evidence="2 3">
    <name type="scientific">Synoicihabitans lomoniglobus</name>
    <dbReference type="NCBI Taxonomy" id="2909285"/>
    <lineage>
        <taxon>Bacteria</taxon>
        <taxon>Pseudomonadati</taxon>
        <taxon>Verrucomicrobiota</taxon>
        <taxon>Opitutia</taxon>
        <taxon>Opitutales</taxon>
        <taxon>Opitutaceae</taxon>
        <taxon>Synoicihabitans</taxon>
    </lineage>
</organism>
<dbReference type="Pfam" id="PF06912">
    <property type="entry name" value="DUF1275"/>
    <property type="match status" value="1"/>
</dbReference>
<protein>
    <submittedName>
        <fullName evidence="2">YoaK family protein</fullName>
    </submittedName>
</protein>
<dbReference type="Proteomes" id="UP001218638">
    <property type="component" value="Chromosome"/>
</dbReference>
<evidence type="ECO:0000313" key="2">
    <source>
        <dbReference type="EMBL" id="WED63024.1"/>
    </source>
</evidence>
<feature type="transmembrane region" description="Helical" evidence="1">
    <location>
        <begin position="91"/>
        <end position="109"/>
    </location>
</feature>
<reference evidence="2" key="1">
    <citation type="submission" date="2023-03" db="EMBL/GenBank/DDBJ databases">
        <title>Lomoglobus Profundus gen. nov., sp. nov., a novel member of the phylum Verrucomicrobia, isolated from deep-marine sediment of South China Sea.</title>
        <authorList>
            <person name="Ahmad T."/>
            <person name="Ishaq S.E."/>
            <person name="Wang F."/>
        </authorList>
    </citation>
    <scope>NUCLEOTIDE SEQUENCE</scope>
    <source>
        <strain evidence="2">LMO-M01</strain>
    </source>
</reference>
<dbReference type="InterPro" id="IPR010699">
    <property type="entry name" value="DUF1275"/>
</dbReference>
<feature type="transmembrane region" description="Helical" evidence="1">
    <location>
        <begin position="137"/>
        <end position="159"/>
    </location>
</feature>
<accession>A0AAE9ZTZ4</accession>
<gene>
    <name evidence="2" type="ORF">PXH66_11835</name>
</gene>
<evidence type="ECO:0000313" key="3">
    <source>
        <dbReference type="Proteomes" id="UP001218638"/>
    </source>
</evidence>
<keyword evidence="1" id="KW-1133">Transmembrane helix</keyword>
<proteinExistence type="predicted"/>
<name>A0AAE9ZTZ4_9BACT</name>
<feature type="transmembrane region" description="Helical" evidence="1">
    <location>
        <begin position="171"/>
        <end position="190"/>
    </location>
</feature>
<feature type="transmembrane region" description="Helical" evidence="1">
    <location>
        <begin position="12"/>
        <end position="33"/>
    </location>
</feature>
<dbReference type="PANTHER" id="PTHR37314:SF4">
    <property type="entry name" value="UPF0700 TRANSMEMBRANE PROTEIN YOAK"/>
    <property type="match status" value="1"/>
</dbReference>
<feature type="transmembrane region" description="Helical" evidence="1">
    <location>
        <begin position="196"/>
        <end position="215"/>
    </location>
</feature>
<feature type="transmembrane region" description="Helical" evidence="1">
    <location>
        <begin position="59"/>
        <end position="79"/>
    </location>
</feature>